<dbReference type="AlphaFoldDB" id="A0A1L9VV04"/>
<keyword evidence="3" id="KW-1185">Reference proteome</keyword>
<dbReference type="GeneID" id="34466281"/>
<feature type="compositionally biased region" description="Basic and acidic residues" evidence="1">
    <location>
        <begin position="85"/>
        <end position="96"/>
    </location>
</feature>
<gene>
    <name evidence="2" type="ORF">ASPGLDRAFT_79482</name>
</gene>
<dbReference type="EMBL" id="KV878890">
    <property type="protein sequence ID" value="OJJ87730.1"/>
    <property type="molecule type" value="Genomic_DNA"/>
</dbReference>
<dbReference type="RefSeq" id="XP_022404413.1">
    <property type="nucleotide sequence ID" value="XM_022550021.1"/>
</dbReference>
<evidence type="ECO:0000313" key="3">
    <source>
        <dbReference type="Proteomes" id="UP000184300"/>
    </source>
</evidence>
<evidence type="ECO:0000256" key="1">
    <source>
        <dbReference type="SAM" id="MobiDB-lite"/>
    </source>
</evidence>
<dbReference type="VEuPathDB" id="FungiDB:ASPGLDRAFT_79482"/>
<sequence>MSVHPTTKTTHYQSILQTYAMGRRREDKGFLRFRDCKLKDLYRYDRDKIYDFLETEVHYSEEPNKTELDEIRNRILALSLGRLGNEQHPRDEHDGTDYTNSTLPPAQHIRRRINPDWKEKSKTISKFHVDHHEQGAGGFEQATDPKARALKYWSPYDLLGLFLSRLDYAPVAANEDNFFLPLTAVYGKWCSNIAGNTSTGIKLKGVGDPPFMFQCTWVTHRGDKKQFFLGASLAGYEWAKESTGTWESELKLARFNLVRDLLTSTENGFKWTFDSSRNRIPVPDKDKKTGKKRKSLNQVLWEAKSEMDVFVQAHGEATDAMPEDLRTRFNQIPLAVQTFLRENYGPYNPQNDLDKAVCYLLEALGKSKNIQDTFRKFRATVDQKLWKRIGTRFGNCAETYPFLNLLQPGFVRPANSLKGFALSRKHFFGETPQHPPPPDRVLQAYDPQKIANCVETPCDNFTNTQLETFKSLSPTYYGACISKNASFE</sequence>
<name>A0A1L9VV04_ASPGL</name>
<feature type="region of interest" description="Disordered" evidence="1">
    <location>
        <begin position="84"/>
        <end position="103"/>
    </location>
</feature>
<dbReference type="Proteomes" id="UP000184300">
    <property type="component" value="Unassembled WGS sequence"/>
</dbReference>
<evidence type="ECO:0000313" key="2">
    <source>
        <dbReference type="EMBL" id="OJJ87730.1"/>
    </source>
</evidence>
<accession>A0A1L9VV04</accession>
<proteinExistence type="predicted"/>
<organism evidence="2 3">
    <name type="scientific">Aspergillus glaucus CBS 516.65</name>
    <dbReference type="NCBI Taxonomy" id="1160497"/>
    <lineage>
        <taxon>Eukaryota</taxon>
        <taxon>Fungi</taxon>
        <taxon>Dikarya</taxon>
        <taxon>Ascomycota</taxon>
        <taxon>Pezizomycotina</taxon>
        <taxon>Eurotiomycetes</taxon>
        <taxon>Eurotiomycetidae</taxon>
        <taxon>Eurotiales</taxon>
        <taxon>Aspergillaceae</taxon>
        <taxon>Aspergillus</taxon>
        <taxon>Aspergillus subgen. Aspergillus</taxon>
    </lineage>
</organism>
<reference evidence="3" key="1">
    <citation type="journal article" date="2017" name="Genome Biol.">
        <title>Comparative genomics reveals high biological diversity and specific adaptations in the industrially and medically important fungal genus Aspergillus.</title>
        <authorList>
            <person name="de Vries R.P."/>
            <person name="Riley R."/>
            <person name="Wiebenga A."/>
            <person name="Aguilar-Osorio G."/>
            <person name="Amillis S."/>
            <person name="Uchima C.A."/>
            <person name="Anderluh G."/>
            <person name="Asadollahi M."/>
            <person name="Askin M."/>
            <person name="Barry K."/>
            <person name="Battaglia E."/>
            <person name="Bayram O."/>
            <person name="Benocci T."/>
            <person name="Braus-Stromeyer S.A."/>
            <person name="Caldana C."/>
            <person name="Canovas D."/>
            <person name="Cerqueira G.C."/>
            <person name="Chen F."/>
            <person name="Chen W."/>
            <person name="Choi C."/>
            <person name="Clum A."/>
            <person name="Dos Santos R.A."/>
            <person name="Damasio A.R."/>
            <person name="Diallinas G."/>
            <person name="Emri T."/>
            <person name="Fekete E."/>
            <person name="Flipphi M."/>
            <person name="Freyberg S."/>
            <person name="Gallo A."/>
            <person name="Gournas C."/>
            <person name="Habgood R."/>
            <person name="Hainaut M."/>
            <person name="Harispe M.L."/>
            <person name="Henrissat B."/>
            <person name="Hilden K.S."/>
            <person name="Hope R."/>
            <person name="Hossain A."/>
            <person name="Karabika E."/>
            <person name="Karaffa L."/>
            <person name="Karanyi Z."/>
            <person name="Krasevec N."/>
            <person name="Kuo A."/>
            <person name="Kusch H."/>
            <person name="LaButti K."/>
            <person name="Lagendijk E.L."/>
            <person name="Lapidus A."/>
            <person name="Levasseur A."/>
            <person name="Lindquist E."/>
            <person name="Lipzen A."/>
            <person name="Logrieco A.F."/>
            <person name="MacCabe A."/>
            <person name="Maekelae M.R."/>
            <person name="Malavazi I."/>
            <person name="Melin P."/>
            <person name="Meyer V."/>
            <person name="Mielnichuk N."/>
            <person name="Miskei M."/>
            <person name="Molnar A.P."/>
            <person name="Mule G."/>
            <person name="Ngan C.Y."/>
            <person name="Orejas M."/>
            <person name="Orosz E."/>
            <person name="Ouedraogo J.P."/>
            <person name="Overkamp K.M."/>
            <person name="Park H.-S."/>
            <person name="Perrone G."/>
            <person name="Piumi F."/>
            <person name="Punt P.J."/>
            <person name="Ram A.F."/>
            <person name="Ramon A."/>
            <person name="Rauscher S."/>
            <person name="Record E."/>
            <person name="Riano-Pachon D.M."/>
            <person name="Robert V."/>
            <person name="Roehrig J."/>
            <person name="Ruller R."/>
            <person name="Salamov A."/>
            <person name="Salih N.S."/>
            <person name="Samson R.A."/>
            <person name="Sandor E."/>
            <person name="Sanguinetti M."/>
            <person name="Schuetze T."/>
            <person name="Sepcic K."/>
            <person name="Shelest E."/>
            <person name="Sherlock G."/>
            <person name="Sophianopoulou V."/>
            <person name="Squina F.M."/>
            <person name="Sun H."/>
            <person name="Susca A."/>
            <person name="Todd R.B."/>
            <person name="Tsang A."/>
            <person name="Unkles S.E."/>
            <person name="van de Wiele N."/>
            <person name="van Rossen-Uffink D."/>
            <person name="Oliveira J.V."/>
            <person name="Vesth T.C."/>
            <person name="Visser J."/>
            <person name="Yu J.-H."/>
            <person name="Zhou M."/>
            <person name="Andersen M.R."/>
            <person name="Archer D.B."/>
            <person name="Baker S.E."/>
            <person name="Benoit I."/>
            <person name="Brakhage A.A."/>
            <person name="Braus G.H."/>
            <person name="Fischer R."/>
            <person name="Frisvad J.C."/>
            <person name="Goldman G.H."/>
            <person name="Houbraken J."/>
            <person name="Oakley B."/>
            <person name="Pocsi I."/>
            <person name="Scazzocchio C."/>
            <person name="Seiboth B."/>
            <person name="vanKuyk P.A."/>
            <person name="Wortman J."/>
            <person name="Dyer P.S."/>
            <person name="Grigoriev I.V."/>
        </authorList>
    </citation>
    <scope>NUCLEOTIDE SEQUENCE [LARGE SCALE GENOMIC DNA]</scope>
    <source>
        <strain evidence="3">CBS 516.65</strain>
    </source>
</reference>
<dbReference type="OrthoDB" id="5350472at2759"/>
<protein>
    <submittedName>
        <fullName evidence="2">Uncharacterized protein</fullName>
    </submittedName>
</protein>